<evidence type="ECO:0000256" key="1">
    <source>
        <dbReference type="ARBA" id="ARBA00022723"/>
    </source>
</evidence>
<evidence type="ECO:0000313" key="6">
    <source>
        <dbReference type="Proteomes" id="UP000292702"/>
    </source>
</evidence>
<dbReference type="AlphaFoldDB" id="A0A4R0RT67"/>
<dbReference type="Gene3D" id="6.10.140.2220">
    <property type="match status" value="1"/>
</dbReference>
<proteinExistence type="predicted"/>
<comment type="caution">
    <text evidence="5">The sequence shown here is derived from an EMBL/GenBank/DDBJ whole genome shotgun (WGS) entry which is preliminary data.</text>
</comment>
<gene>
    <name evidence="5" type="ORF">EIP91_007190</name>
</gene>
<accession>A0A4R0RT67</accession>
<dbReference type="Proteomes" id="UP000292702">
    <property type="component" value="Unassembled WGS sequence"/>
</dbReference>
<keyword evidence="3" id="KW-0862">Zinc</keyword>
<name>A0A4R0RT67_9APHY</name>
<sequence>MLGRRNEIAHQASFDPRVDIKGFDHLKENFKLPPLTESLRQSVQISEDGQVSGSAPESAEWVPVFGNLLMFGFGAIVNDVPTDLVEDVIFVLQVLVHTISTSTDVNILPLSLRILRCCPNPAINNILSMNARFHLAALLMNPAIDRPHHALPHFRAIEQNNAILEANGRHDDPYEYNTGLFSSISTALTFTNHFSADTKEMLERVLKAATEGPRAADTNFLTIIVRARTNLALVLQQMDVEPEQQKKHTDWVARWLRKNRKMMPDVEQYLRRKDQPPHPIFKALGASWFDRLDLEPTSREEFQSVKKCGTYYCTRECQKEEWQRHKPECTDRKEALLRLRELQSAHAPDAQKVADWLKWRDSPHHGNKMGLVHALGLHRDRSRGWTHIVFRIVQHNPEASRNDLRRRIKITRASVVKLDDDAYRDIDDIMHLDSGESRTYVAGLLDATYKKTWSAGAEMIPIMHLTWGHGIETWLGRSSLDAAALRLVPYDPDWRLSLNGPGGDIALPLSAAAGLRAQDVGQIF</sequence>
<keyword evidence="1" id="KW-0479">Metal-binding</keyword>
<evidence type="ECO:0000256" key="3">
    <source>
        <dbReference type="ARBA" id="ARBA00022833"/>
    </source>
</evidence>
<protein>
    <recommendedName>
        <fullName evidence="4">MYND-type domain-containing protein</fullName>
    </recommendedName>
</protein>
<dbReference type="SUPFAM" id="SSF144232">
    <property type="entry name" value="HIT/MYND zinc finger-like"/>
    <property type="match status" value="1"/>
</dbReference>
<reference evidence="5 6" key="1">
    <citation type="submission" date="2018-11" db="EMBL/GenBank/DDBJ databases">
        <title>Genome assembly of Steccherinum ochraceum LE-BIN_3174, the white-rot fungus of the Steccherinaceae family (The Residual Polyporoid clade, Polyporales, Basidiomycota).</title>
        <authorList>
            <person name="Fedorova T.V."/>
            <person name="Glazunova O.A."/>
            <person name="Landesman E.O."/>
            <person name="Moiseenko K.V."/>
            <person name="Psurtseva N.V."/>
            <person name="Savinova O.S."/>
            <person name="Shakhova N.V."/>
            <person name="Tyazhelova T.V."/>
            <person name="Vasina D.V."/>
        </authorList>
    </citation>
    <scope>NUCLEOTIDE SEQUENCE [LARGE SCALE GENOMIC DNA]</scope>
    <source>
        <strain evidence="5 6">LE-BIN_3174</strain>
    </source>
</reference>
<evidence type="ECO:0000313" key="5">
    <source>
        <dbReference type="EMBL" id="TCD69565.1"/>
    </source>
</evidence>
<keyword evidence="2" id="KW-0863">Zinc-finger</keyword>
<dbReference type="STRING" id="92696.A0A4R0RT67"/>
<dbReference type="InterPro" id="IPR002893">
    <property type="entry name" value="Znf_MYND"/>
</dbReference>
<dbReference type="Pfam" id="PF01753">
    <property type="entry name" value="zf-MYND"/>
    <property type="match status" value="1"/>
</dbReference>
<dbReference type="GO" id="GO:0008270">
    <property type="term" value="F:zinc ion binding"/>
    <property type="evidence" value="ECO:0007669"/>
    <property type="project" value="UniProtKB-KW"/>
</dbReference>
<feature type="domain" description="MYND-type" evidence="4">
    <location>
        <begin position="307"/>
        <end position="329"/>
    </location>
</feature>
<dbReference type="EMBL" id="RWJN01000039">
    <property type="protein sequence ID" value="TCD69565.1"/>
    <property type="molecule type" value="Genomic_DNA"/>
</dbReference>
<evidence type="ECO:0000256" key="2">
    <source>
        <dbReference type="ARBA" id="ARBA00022771"/>
    </source>
</evidence>
<evidence type="ECO:0000259" key="4">
    <source>
        <dbReference type="Pfam" id="PF01753"/>
    </source>
</evidence>
<organism evidence="5 6">
    <name type="scientific">Steccherinum ochraceum</name>
    <dbReference type="NCBI Taxonomy" id="92696"/>
    <lineage>
        <taxon>Eukaryota</taxon>
        <taxon>Fungi</taxon>
        <taxon>Dikarya</taxon>
        <taxon>Basidiomycota</taxon>
        <taxon>Agaricomycotina</taxon>
        <taxon>Agaricomycetes</taxon>
        <taxon>Polyporales</taxon>
        <taxon>Steccherinaceae</taxon>
        <taxon>Steccherinum</taxon>
    </lineage>
</organism>
<dbReference type="OrthoDB" id="2931494at2759"/>
<keyword evidence="6" id="KW-1185">Reference proteome</keyword>